<feature type="compositionally biased region" description="Polar residues" evidence="1">
    <location>
        <begin position="880"/>
        <end position="895"/>
    </location>
</feature>
<sequence length="907" mass="100526">MSLGAVRVPLDSLEFPHRRQISFKVRERLGRVFKNLSKAGATEVRIPCTVEEGKFGQILAQLGLSADQLRGTQRKGQKGLPLLTGIRLSCLYGDYLVAAAKGNKETSLVVHLFSADLLDPLLELISAFSHEPQQSDGELYQRIVESYRRDEVTYALCMGSLTGPKERNMRMLLRPKNLPMVKAFNSLFDIPAMMEQLRLGNIHKWLALHIDEQIINYLNHISVVWKEEICQGKKTIMQSLDIDSIRIVQFRMPTVCSGDADTIKRLFDNGTLFPRVTDSSDRDMLRRNLLSLDMVIPSFETFQENMHYVGLAAKILIRHVVDELPLCKSSRKRSPTIFEVLSGSWTGPEVVQVEANDGEMAEIEGPASPYLAFTQLCLACLRLFPWLQDDLPPREDWPQDSFRADVNTQCVAYVLQLASELGFRTSKIQAALSQPSHAGPQPSPPLQEIPDWRGGRPFTRTFWYIRANGFLPTLAATRRRQPNPEFVLLDMTTAFFGKHTVVLKRKSQDTRADDDVDEEMGLHAENDQGDRAPVAPRTAGNKIRPRSRYFGSAAKPRREMAASVTKKAPRQDAAGIPRREAARSVIGQQGIRKAAGLGGAASVSNPFALSLPASPGREAAQGAEGAAIRPTGSSASEPSHEATVQHVPNLRSESLGLSSDKSPSAVTTFGREAARSVFVVNPPIVKPPIVKPPNWDHRAQGIHDIDFTHVPTPPSRLRPTTTRPDRESSRAADASTPSHPPRAARHAFRPAIPPIRGMNKQKAEPTRYLGKHPLEESGISTIRQERSEELASKRLRQAPAAEERASPSTLPVPSDLRDEHNRTAARKRDAVLWDSRVTSMLVQGMGEHSSPSVQSHPLNALVLPVQSTTMDGVEEDRGPSMQSNPLPVESTTRSDLSFIEEEEEEEL</sequence>
<keyword evidence="3" id="KW-1185">Reference proteome</keyword>
<dbReference type="AlphaFoldDB" id="A0AAN6TRZ4"/>
<feature type="region of interest" description="Disordered" evidence="1">
    <location>
        <begin position="432"/>
        <end position="451"/>
    </location>
</feature>
<feature type="compositionally biased region" description="Acidic residues" evidence="1">
    <location>
        <begin position="898"/>
        <end position="907"/>
    </location>
</feature>
<accession>A0AAN6TRZ4</accession>
<feature type="compositionally biased region" description="Basic and acidic residues" evidence="1">
    <location>
        <begin position="783"/>
        <end position="792"/>
    </location>
</feature>
<comment type="caution">
    <text evidence="2">The sequence shown here is derived from an EMBL/GenBank/DDBJ whole genome shotgun (WGS) entry which is preliminary data.</text>
</comment>
<dbReference type="RefSeq" id="XP_062642754.1">
    <property type="nucleotide sequence ID" value="XM_062795803.1"/>
</dbReference>
<dbReference type="EMBL" id="MU853255">
    <property type="protein sequence ID" value="KAK4118981.1"/>
    <property type="molecule type" value="Genomic_DNA"/>
</dbReference>
<gene>
    <name evidence="2" type="ORF">N657DRAFT_675184</name>
</gene>
<feature type="region of interest" description="Disordered" evidence="1">
    <location>
        <begin position="614"/>
        <end position="644"/>
    </location>
</feature>
<proteinExistence type="predicted"/>
<feature type="region of interest" description="Disordered" evidence="1">
    <location>
        <begin position="522"/>
        <end position="585"/>
    </location>
</feature>
<name>A0AAN6TRZ4_9PEZI</name>
<organism evidence="2 3">
    <name type="scientific">Parathielavia appendiculata</name>
    <dbReference type="NCBI Taxonomy" id="2587402"/>
    <lineage>
        <taxon>Eukaryota</taxon>
        <taxon>Fungi</taxon>
        <taxon>Dikarya</taxon>
        <taxon>Ascomycota</taxon>
        <taxon>Pezizomycotina</taxon>
        <taxon>Sordariomycetes</taxon>
        <taxon>Sordariomycetidae</taxon>
        <taxon>Sordariales</taxon>
        <taxon>Chaetomiaceae</taxon>
        <taxon>Parathielavia</taxon>
    </lineage>
</organism>
<feature type="region of interest" description="Disordered" evidence="1">
    <location>
        <begin position="870"/>
        <end position="907"/>
    </location>
</feature>
<evidence type="ECO:0000313" key="3">
    <source>
        <dbReference type="Proteomes" id="UP001302602"/>
    </source>
</evidence>
<evidence type="ECO:0000313" key="2">
    <source>
        <dbReference type="EMBL" id="KAK4118981.1"/>
    </source>
</evidence>
<dbReference type="GeneID" id="87832571"/>
<dbReference type="Proteomes" id="UP001302602">
    <property type="component" value="Unassembled WGS sequence"/>
</dbReference>
<dbReference type="Pfam" id="PF12520">
    <property type="entry name" value="DUF3723"/>
    <property type="match status" value="1"/>
</dbReference>
<reference evidence="2" key="1">
    <citation type="journal article" date="2023" name="Mol. Phylogenet. Evol.">
        <title>Genome-scale phylogeny and comparative genomics of the fungal order Sordariales.</title>
        <authorList>
            <person name="Hensen N."/>
            <person name="Bonometti L."/>
            <person name="Westerberg I."/>
            <person name="Brannstrom I.O."/>
            <person name="Guillou S."/>
            <person name="Cros-Aarteil S."/>
            <person name="Calhoun S."/>
            <person name="Haridas S."/>
            <person name="Kuo A."/>
            <person name="Mondo S."/>
            <person name="Pangilinan J."/>
            <person name="Riley R."/>
            <person name="LaButti K."/>
            <person name="Andreopoulos B."/>
            <person name="Lipzen A."/>
            <person name="Chen C."/>
            <person name="Yan M."/>
            <person name="Daum C."/>
            <person name="Ng V."/>
            <person name="Clum A."/>
            <person name="Steindorff A."/>
            <person name="Ohm R.A."/>
            <person name="Martin F."/>
            <person name="Silar P."/>
            <person name="Natvig D.O."/>
            <person name="Lalanne C."/>
            <person name="Gautier V."/>
            <person name="Ament-Velasquez S.L."/>
            <person name="Kruys A."/>
            <person name="Hutchinson M.I."/>
            <person name="Powell A.J."/>
            <person name="Barry K."/>
            <person name="Miller A.N."/>
            <person name="Grigoriev I.V."/>
            <person name="Debuchy R."/>
            <person name="Gladieux P."/>
            <person name="Hiltunen Thoren M."/>
            <person name="Johannesson H."/>
        </authorList>
    </citation>
    <scope>NUCLEOTIDE SEQUENCE</scope>
    <source>
        <strain evidence="2">CBS 731.68</strain>
    </source>
</reference>
<feature type="region of interest" description="Disordered" evidence="1">
    <location>
        <begin position="704"/>
        <end position="823"/>
    </location>
</feature>
<protein>
    <submittedName>
        <fullName evidence="2">Uncharacterized protein</fullName>
    </submittedName>
</protein>
<reference evidence="2" key="2">
    <citation type="submission" date="2023-05" db="EMBL/GenBank/DDBJ databases">
        <authorList>
            <consortium name="Lawrence Berkeley National Laboratory"/>
            <person name="Steindorff A."/>
            <person name="Hensen N."/>
            <person name="Bonometti L."/>
            <person name="Westerberg I."/>
            <person name="Brannstrom I.O."/>
            <person name="Guillou S."/>
            <person name="Cros-Aarteil S."/>
            <person name="Calhoun S."/>
            <person name="Haridas S."/>
            <person name="Kuo A."/>
            <person name="Mondo S."/>
            <person name="Pangilinan J."/>
            <person name="Riley R."/>
            <person name="Labutti K."/>
            <person name="Andreopoulos B."/>
            <person name="Lipzen A."/>
            <person name="Chen C."/>
            <person name="Yanf M."/>
            <person name="Daum C."/>
            <person name="Ng V."/>
            <person name="Clum A."/>
            <person name="Ohm R."/>
            <person name="Martin F."/>
            <person name="Silar P."/>
            <person name="Natvig D."/>
            <person name="Lalanne C."/>
            <person name="Gautier V."/>
            <person name="Ament-Velasquez S.L."/>
            <person name="Kruys A."/>
            <person name="Hutchinson M.I."/>
            <person name="Powell A.J."/>
            <person name="Barry K."/>
            <person name="Miller A.N."/>
            <person name="Grigoriev I.V."/>
            <person name="Debuchy R."/>
            <person name="Gladieux P."/>
            <person name="Thoren M.H."/>
            <person name="Johannesson H."/>
        </authorList>
    </citation>
    <scope>NUCLEOTIDE SEQUENCE</scope>
    <source>
        <strain evidence="2">CBS 731.68</strain>
    </source>
</reference>
<feature type="compositionally biased region" description="Low complexity" evidence="1">
    <location>
        <begin position="618"/>
        <end position="627"/>
    </location>
</feature>
<dbReference type="InterPro" id="IPR022198">
    <property type="entry name" value="DUF3723"/>
</dbReference>
<evidence type="ECO:0000256" key="1">
    <source>
        <dbReference type="SAM" id="MobiDB-lite"/>
    </source>
</evidence>